<evidence type="ECO:0000259" key="3">
    <source>
        <dbReference type="Pfam" id="PF05378"/>
    </source>
</evidence>
<dbReference type="GO" id="GO:0017168">
    <property type="term" value="F:5-oxoprolinase (ATP-hydrolyzing) activity"/>
    <property type="evidence" value="ECO:0007669"/>
    <property type="project" value="TreeGrafter"/>
</dbReference>
<feature type="domain" description="Acetophenone carboxylase-like C-terminal" evidence="4">
    <location>
        <begin position="500"/>
        <end position="664"/>
    </location>
</feature>
<proteinExistence type="predicted"/>
<evidence type="ECO:0000313" key="5">
    <source>
        <dbReference type="EMBL" id="RKQ86109.1"/>
    </source>
</evidence>
<feature type="domain" description="Hydantoinase/oxoprolinase N-terminal" evidence="3">
    <location>
        <begin position="9"/>
        <end position="181"/>
    </location>
</feature>
<reference evidence="5 6" key="1">
    <citation type="submission" date="2018-10" db="EMBL/GenBank/DDBJ databases">
        <title>Genomic Encyclopedia of Archaeal and Bacterial Type Strains, Phase II (KMG-II): from individual species to whole genera.</title>
        <authorList>
            <person name="Goeker M."/>
        </authorList>
    </citation>
    <scope>NUCLEOTIDE SEQUENCE [LARGE SCALE GENOMIC DNA]</scope>
    <source>
        <strain evidence="5 6">DSM 14954</strain>
    </source>
</reference>
<sequence>MGSEATRVVAVDVGGTFTDVCVLDQGSGELQVAKVASTKDPIDGVMAGVEQAGIDLSRTALFCHGTTVATNALITRRLPKAAMVCTKGFRDVVEIGRGTRDDLWDAYKDNAEPYIRRRDRLEVTERVDQTGAVITELDEEEARDVARILARREVEAVAVCFVNAYANGDHEQRMAEILEEALPDATISTSSGVLPELFEHERFSTTVANAVLSPLVTGYVNELDRRLKDDGYDGDLLILHSGGGVMTPEAVQELAVRLAASGIAAGAVAARYTAQRCGFKNVIGVDMGGTSTDISLVYDGALRTTNEWFVEYGHPICFPSIEVLTIGAGGGSLATIDAAGSLRNGPQSAGSDPGPAAYGKGGEEPTNTDANLVLGRLGAKLVGGGMSLDADAAAAAVDTVGEPLNLDTHAAAEAIIAVANANMADAVRIISLQRGYDPREFALVVFGGAGPLHGAALAKELGVPTVLVPPRPGTWSALGCLMVDIRHDLSEMFLRPASEADGEELDAAFGRLEEQGRKLLASEGVAEDDITLERSIAMRYLGQWRSLQVAFDGDLDQAVERFHSEHEREFSYRRDDAPVELYRLQLVATGKTQEVELPKHERGGELPDPIETRAVWFDGEAHDTPVYERSELPAGVAFEGPAVIDQLDTTTLVPPGVKAEVDEYLNIVMEVQ</sequence>
<dbReference type="GO" id="GO:0006749">
    <property type="term" value="P:glutathione metabolic process"/>
    <property type="evidence" value="ECO:0007669"/>
    <property type="project" value="TreeGrafter"/>
</dbReference>
<dbReference type="InterPro" id="IPR049517">
    <property type="entry name" value="ACX-like_C"/>
</dbReference>
<dbReference type="InterPro" id="IPR045079">
    <property type="entry name" value="Oxoprolinase-like"/>
</dbReference>
<dbReference type="GO" id="GO:0005829">
    <property type="term" value="C:cytosol"/>
    <property type="evidence" value="ECO:0007669"/>
    <property type="project" value="TreeGrafter"/>
</dbReference>
<evidence type="ECO:0000256" key="1">
    <source>
        <dbReference type="SAM" id="MobiDB-lite"/>
    </source>
</evidence>
<protein>
    <submittedName>
        <fullName evidence="5">N-methylhydantoinase A</fullName>
    </submittedName>
</protein>
<dbReference type="EMBL" id="RBIL01000002">
    <property type="protein sequence ID" value="RKQ86109.1"/>
    <property type="molecule type" value="Genomic_DNA"/>
</dbReference>
<organism evidence="5 6">
    <name type="scientific">Solirubrobacter pauli</name>
    <dbReference type="NCBI Taxonomy" id="166793"/>
    <lineage>
        <taxon>Bacteria</taxon>
        <taxon>Bacillati</taxon>
        <taxon>Actinomycetota</taxon>
        <taxon>Thermoleophilia</taxon>
        <taxon>Solirubrobacterales</taxon>
        <taxon>Solirubrobacteraceae</taxon>
        <taxon>Solirubrobacter</taxon>
    </lineage>
</organism>
<dbReference type="InterPro" id="IPR002821">
    <property type="entry name" value="Hydantoinase_A"/>
</dbReference>
<dbReference type="InterPro" id="IPR043129">
    <property type="entry name" value="ATPase_NBD"/>
</dbReference>
<evidence type="ECO:0000313" key="6">
    <source>
        <dbReference type="Proteomes" id="UP000278962"/>
    </source>
</evidence>
<dbReference type="PANTHER" id="PTHR11365">
    <property type="entry name" value="5-OXOPROLINASE RELATED"/>
    <property type="match status" value="1"/>
</dbReference>
<evidence type="ECO:0000259" key="4">
    <source>
        <dbReference type="Pfam" id="PF19278"/>
    </source>
</evidence>
<gene>
    <name evidence="5" type="ORF">C8N24_4118</name>
</gene>
<evidence type="ECO:0000259" key="2">
    <source>
        <dbReference type="Pfam" id="PF01968"/>
    </source>
</evidence>
<dbReference type="Proteomes" id="UP000278962">
    <property type="component" value="Unassembled WGS sequence"/>
</dbReference>
<dbReference type="RefSeq" id="WP_121253569.1">
    <property type="nucleotide sequence ID" value="NZ_RBIL01000002.1"/>
</dbReference>
<keyword evidence="6" id="KW-1185">Reference proteome</keyword>
<dbReference type="Pfam" id="PF05378">
    <property type="entry name" value="Hydant_A_N"/>
    <property type="match status" value="1"/>
</dbReference>
<dbReference type="PANTHER" id="PTHR11365:SF23">
    <property type="entry name" value="HYPOTHETICAL 5-OXOPROLINASE (EUROFUNG)-RELATED"/>
    <property type="match status" value="1"/>
</dbReference>
<dbReference type="InterPro" id="IPR008040">
    <property type="entry name" value="Hydant_A_N"/>
</dbReference>
<dbReference type="SUPFAM" id="SSF53067">
    <property type="entry name" value="Actin-like ATPase domain"/>
    <property type="match status" value="1"/>
</dbReference>
<feature type="region of interest" description="Disordered" evidence="1">
    <location>
        <begin position="343"/>
        <end position="365"/>
    </location>
</feature>
<dbReference type="Pfam" id="PF01968">
    <property type="entry name" value="Hydantoinase_A"/>
    <property type="match status" value="1"/>
</dbReference>
<feature type="domain" description="Hydantoinase A/oxoprolinase" evidence="2">
    <location>
        <begin position="202"/>
        <end position="488"/>
    </location>
</feature>
<accession>A0A660KZJ9</accession>
<comment type="caution">
    <text evidence="5">The sequence shown here is derived from an EMBL/GenBank/DDBJ whole genome shotgun (WGS) entry which is preliminary data.</text>
</comment>
<dbReference type="OrthoDB" id="9768323at2"/>
<dbReference type="Pfam" id="PF19278">
    <property type="entry name" value="Hydant_A_C"/>
    <property type="match status" value="1"/>
</dbReference>
<dbReference type="AlphaFoldDB" id="A0A660KZJ9"/>
<name>A0A660KZJ9_9ACTN</name>